<evidence type="ECO:0000256" key="4">
    <source>
        <dbReference type="ARBA" id="ARBA00022989"/>
    </source>
</evidence>
<dbReference type="eggNOG" id="COG1704">
    <property type="taxonomic scope" value="Bacteria"/>
</dbReference>
<dbReference type="Pfam" id="PF04011">
    <property type="entry name" value="LemA"/>
    <property type="match status" value="1"/>
</dbReference>
<evidence type="ECO:0000256" key="1">
    <source>
        <dbReference type="ARBA" id="ARBA00004167"/>
    </source>
</evidence>
<comment type="subcellular location">
    <subcellularLocation>
        <location evidence="1">Membrane</location>
        <topology evidence="1">Single-pass membrane protein</topology>
    </subcellularLocation>
</comment>
<dbReference type="Proteomes" id="UP000051658">
    <property type="component" value="Unassembled WGS sequence"/>
</dbReference>
<dbReference type="PANTHER" id="PTHR34478:SF2">
    <property type="entry name" value="MEMBRANE PROTEIN"/>
    <property type="match status" value="1"/>
</dbReference>
<dbReference type="EMBL" id="JQBS01000035">
    <property type="protein sequence ID" value="KRN54225.1"/>
    <property type="molecule type" value="Genomic_DNA"/>
</dbReference>
<dbReference type="PANTHER" id="PTHR34478">
    <property type="entry name" value="PROTEIN LEMA"/>
    <property type="match status" value="1"/>
</dbReference>
<keyword evidence="3" id="KW-0812">Transmembrane</keyword>
<comment type="similarity">
    <text evidence="2">Belongs to the LemA family.</text>
</comment>
<reference evidence="6 7" key="1">
    <citation type="journal article" date="2015" name="Genome Announc.">
        <title>Expanding the biotechnology potential of lactobacilli through comparative genomics of 213 strains and associated genera.</title>
        <authorList>
            <person name="Sun Z."/>
            <person name="Harris H.M."/>
            <person name="McCann A."/>
            <person name="Guo C."/>
            <person name="Argimon S."/>
            <person name="Zhang W."/>
            <person name="Yang X."/>
            <person name="Jeffery I.B."/>
            <person name="Cooney J.C."/>
            <person name="Kagawa T.F."/>
            <person name="Liu W."/>
            <person name="Song Y."/>
            <person name="Salvetti E."/>
            <person name="Wrobel A."/>
            <person name="Rasinkangas P."/>
            <person name="Parkhill J."/>
            <person name="Rea M.C."/>
            <person name="O'Sullivan O."/>
            <person name="Ritari J."/>
            <person name="Douillard F.P."/>
            <person name="Paul Ross R."/>
            <person name="Yang R."/>
            <person name="Briner A.E."/>
            <person name="Felis G.E."/>
            <person name="de Vos W.M."/>
            <person name="Barrangou R."/>
            <person name="Klaenhammer T.R."/>
            <person name="Caufield P.W."/>
            <person name="Cui Y."/>
            <person name="Zhang H."/>
            <person name="O'Toole P.W."/>
        </authorList>
    </citation>
    <scope>NUCLEOTIDE SEQUENCE [LARGE SCALE GENOMIC DNA]</scope>
    <source>
        <strain evidence="6 7">DSM 20623</strain>
    </source>
</reference>
<keyword evidence="7" id="KW-1185">Reference proteome</keyword>
<proteinExistence type="inferred from homology"/>
<organism evidence="6 7">
    <name type="scientific">Carnobacterium divergens DSM 20623</name>
    <dbReference type="NCBI Taxonomy" id="1449336"/>
    <lineage>
        <taxon>Bacteria</taxon>
        <taxon>Bacillati</taxon>
        <taxon>Bacillota</taxon>
        <taxon>Bacilli</taxon>
        <taxon>Lactobacillales</taxon>
        <taxon>Carnobacteriaceae</taxon>
        <taxon>Carnobacterium</taxon>
    </lineage>
</organism>
<protein>
    <submittedName>
        <fullName evidence="6">LemA protein</fullName>
    </submittedName>
</protein>
<dbReference type="InterPro" id="IPR023353">
    <property type="entry name" value="LemA-like_dom_sf"/>
</dbReference>
<dbReference type="AlphaFoldDB" id="A0A0R2HMU4"/>
<name>A0A0R2HMU4_CARDV</name>
<accession>A0A0R2HMU4</accession>
<evidence type="ECO:0000313" key="7">
    <source>
        <dbReference type="Proteomes" id="UP000051658"/>
    </source>
</evidence>
<evidence type="ECO:0000313" key="6">
    <source>
        <dbReference type="EMBL" id="KRN54225.1"/>
    </source>
</evidence>
<comment type="caution">
    <text evidence="6">The sequence shown here is derived from an EMBL/GenBank/DDBJ whole genome shotgun (WGS) entry which is preliminary data.</text>
</comment>
<dbReference type="GO" id="GO:0016020">
    <property type="term" value="C:membrane"/>
    <property type="evidence" value="ECO:0007669"/>
    <property type="project" value="UniProtKB-SubCell"/>
</dbReference>
<keyword evidence="4" id="KW-1133">Transmembrane helix</keyword>
<dbReference type="PATRIC" id="fig|1449336.4.peg.1839"/>
<gene>
    <name evidence="6" type="ORF">IV74_GL001803</name>
</gene>
<evidence type="ECO:0000256" key="5">
    <source>
        <dbReference type="ARBA" id="ARBA00023136"/>
    </source>
</evidence>
<dbReference type="InterPro" id="IPR007156">
    <property type="entry name" value="MamQ_LemA"/>
</dbReference>
<evidence type="ECO:0000256" key="3">
    <source>
        <dbReference type="ARBA" id="ARBA00022692"/>
    </source>
</evidence>
<dbReference type="Gene3D" id="1.20.1440.20">
    <property type="entry name" value="LemA-like domain"/>
    <property type="match status" value="1"/>
</dbReference>
<dbReference type="GeneID" id="89588800"/>
<dbReference type="SUPFAM" id="SSF140478">
    <property type="entry name" value="LemA-like"/>
    <property type="match status" value="1"/>
</dbReference>
<dbReference type="RefSeq" id="WP_034569899.1">
    <property type="nucleotide sequence ID" value="NZ_JQBS01000035.1"/>
</dbReference>
<evidence type="ECO:0000256" key="2">
    <source>
        <dbReference type="ARBA" id="ARBA00008854"/>
    </source>
</evidence>
<sequence length="190" mass="21059">MKNWMKIAIGIVVAIVILVVPFASSYNGLVSAESEVDAQWAKVESKLQRRYDLIPNLVNSVKGSMTQEKEVFGKIADARSKLSNASTTDDKVQANNELDSAVSRLLVVVENYPDLKSDKNVQALMDELAGTENRISTERDRYNDAVKTYNNKVKRFPGSIVAKMSVFDSKTYFKAVEGAQNAPSVNFDTK</sequence>
<keyword evidence="5" id="KW-0472">Membrane</keyword>